<dbReference type="InterPro" id="IPR000811">
    <property type="entry name" value="Glyco_trans_35"/>
</dbReference>
<name>A0A1N6RCC0_9SPIO</name>
<evidence type="ECO:0000256" key="2">
    <source>
        <dbReference type="ARBA" id="ARBA00006047"/>
    </source>
</evidence>
<dbReference type="Gene3D" id="3.40.50.2000">
    <property type="entry name" value="Glycogen Phosphorylase B"/>
    <property type="match status" value="3"/>
</dbReference>
<dbReference type="PIRSF" id="PIRSF000460">
    <property type="entry name" value="Pprylas_GlgP"/>
    <property type="match status" value="1"/>
</dbReference>
<reference evidence="7 8" key="1">
    <citation type="submission" date="2017-01" db="EMBL/GenBank/DDBJ databases">
        <authorList>
            <person name="Mah S.A."/>
            <person name="Swanson W.J."/>
            <person name="Moy G.W."/>
            <person name="Vacquier V.D."/>
        </authorList>
    </citation>
    <scope>NUCLEOTIDE SEQUENCE [LARGE SCALE GENOMIC DNA]</scope>
    <source>
        <strain evidence="7 8">ASpG1</strain>
    </source>
</reference>
<evidence type="ECO:0000259" key="6">
    <source>
        <dbReference type="Pfam" id="PF11897"/>
    </source>
</evidence>
<comment type="catalytic activity">
    <reaction evidence="1">
        <text>[(1-&gt;4)-alpha-D-glucosyl](n) + phosphate = [(1-&gt;4)-alpha-D-glucosyl](n-1) + alpha-D-glucose 1-phosphate</text>
        <dbReference type="Rhea" id="RHEA:41732"/>
        <dbReference type="Rhea" id="RHEA-COMP:9584"/>
        <dbReference type="Rhea" id="RHEA-COMP:9586"/>
        <dbReference type="ChEBI" id="CHEBI:15444"/>
        <dbReference type="ChEBI" id="CHEBI:43474"/>
        <dbReference type="ChEBI" id="CHEBI:58601"/>
        <dbReference type="EC" id="2.4.1.1"/>
    </reaction>
</comment>
<feature type="region of interest" description="Disordered" evidence="5">
    <location>
        <begin position="787"/>
        <end position="807"/>
    </location>
</feature>
<dbReference type="EMBL" id="FTMS01000006">
    <property type="protein sequence ID" value="SIQ26455.1"/>
    <property type="molecule type" value="Genomic_DNA"/>
</dbReference>
<dbReference type="AlphaFoldDB" id="A0A1N6RCC0"/>
<keyword evidence="8" id="KW-1185">Reference proteome</keyword>
<protein>
    <submittedName>
        <fullName evidence="7">Maltodextrin phosphorylase</fullName>
    </submittedName>
</protein>
<dbReference type="PANTHER" id="PTHR42655:SF1">
    <property type="entry name" value="GLYCOGEN PHOSPHORYLASE"/>
    <property type="match status" value="1"/>
</dbReference>
<feature type="domain" description="DUF3417" evidence="6">
    <location>
        <begin position="12"/>
        <end position="117"/>
    </location>
</feature>
<evidence type="ECO:0000313" key="8">
    <source>
        <dbReference type="Proteomes" id="UP000186400"/>
    </source>
</evidence>
<dbReference type="InterPro" id="IPR011834">
    <property type="entry name" value="Agluc_phsphrylas"/>
</dbReference>
<evidence type="ECO:0000313" key="7">
    <source>
        <dbReference type="EMBL" id="SIQ26455.1"/>
    </source>
</evidence>
<dbReference type="Pfam" id="PF11897">
    <property type="entry name" value="DUF3417"/>
    <property type="match status" value="1"/>
</dbReference>
<evidence type="ECO:0000256" key="4">
    <source>
        <dbReference type="PIRSR" id="PIRSR000460-1"/>
    </source>
</evidence>
<dbReference type="RefSeq" id="WP_076488338.1">
    <property type="nucleotide sequence ID" value="NZ_FTMS01000006.1"/>
</dbReference>
<organism evidence="7 8">
    <name type="scientific">Alkalispirochaeta americana</name>
    <dbReference type="NCBI Taxonomy" id="159291"/>
    <lineage>
        <taxon>Bacteria</taxon>
        <taxon>Pseudomonadati</taxon>
        <taxon>Spirochaetota</taxon>
        <taxon>Spirochaetia</taxon>
        <taxon>Spirochaetales</taxon>
        <taxon>Spirochaetaceae</taxon>
        <taxon>Alkalispirochaeta</taxon>
    </lineage>
</organism>
<dbReference type="GO" id="GO:0005975">
    <property type="term" value="P:carbohydrate metabolic process"/>
    <property type="evidence" value="ECO:0007669"/>
    <property type="project" value="InterPro"/>
</dbReference>
<dbReference type="InterPro" id="IPR024517">
    <property type="entry name" value="Glycogen_phosphorylase_DUF3417"/>
</dbReference>
<dbReference type="GO" id="GO:0030170">
    <property type="term" value="F:pyridoxal phosphate binding"/>
    <property type="evidence" value="ECO:0007669"/>
    <property type="project" value="InterPro"/>
</dbReference>
<evidence type="ECO:0000256" key="5">
    <source>
        <dbReference type="SAM" id="MobiDB-lite"/>
    </source>
</evidence>
<evidence type="ECO:0000256" key="3">
    <source>
        <dbReference type="ARBA" id="ARBA00022533"/>
    </source>
</evidence>
<sequence length="847" mass="97160">MKYQEFTVSPQIPKDLKPLEEIAHDLWLSWNHDALNLFIRLDFDAWVKSGQNPVRMLGLVSQERYEALSRDDSYLAALRTVVDRFRRYKSGKDTWYRGSRKNTIAYFSMEYGLDVSLPIYSGGLGILSGDHMKSASDLGLPLVGVGLLYQQGYFQQYLNADGFQQESYPENDWYNMPVRKVTHKDGTDVTITVQFPASLVTACVWEARIGRTSLYLLDANVEQNTPEDRRITASLYGGDREMRIKQEILLGIGGIRALRALGINPAVTHMNEGHSAFLGLERIREYVHHQGMTRHEAMQALWPTNIFTTHTPVPAGNERFGIDMMHKYFHAITDGTGFSWEEFIALGRENPADTQEPFCMTVLAIRLSAYNNGVSKLHGEVSRQMWQQIWETLPREEIPIGHVTNGIHTRSFLSPEMKELLDRYFGPRFDDDPTHLEIWKRMDRISDEELWRTHEIRKNKLVSFARKRLRQQLLRRGASQVQQAFAEEVLSPYTLTISFARRFATYKRATLLFRDPERLRKLLTNPDRPVQLIFAGKAHPHDIPGKNLIKDIVHYASDPEIRSKIVFLENFDLEIAKHLVTGSDIWLNTPRRPLEASGTSGMKAAINGVQNFSVLDGWWDEGYNTELGYAIGAGEEYADEELQDEIESKLLYDLLEREIIPTYYERSLDGLPREWIRRMKESMRQLGGQFSTSRMLLEYAEKFYLPALKNYDKMKRDDFNQPREVAAYLQTLQSQWEGISVSALHDENSRSLKVGDSFSVSCSVHLGEIAPDQVDVQLYTGRVNSQGELESPEAVSMKQKDSDGPLHTYHGKVRCKLAGRQGYAIRVMPNHPDLVHPYVPGLIAWNS</sequence>
<dbReference type="PANTHER" id="PTHR42655">
    <property type="entry name" value="GLYCOGEN PHOSPHORYLASE"/>
    <property type="match status" value="1"/>
</dbReference>
<dbReference type="GO" id="GO:0008184">
    <property type="term" value="F:glycogen phosphorylase activity"/>
    <property type="evidence" value="ECO:0007669"/>
    <property type="project" value="InterPro"/>
</dbReference>
<feature type="modified residue" description="N6-(pyridoxal phosphate)lysine" evidence="4">
    <location>
        <position position="603"/>
    </location>
</feature>
<dbReference type="Proteomes" id="UP000186400">
    <property type="component" value="Unassembled WGS sequence"/>
</dbReference>
<dbReference type="InterPro" id="IPR052182">
    <property type="entry name" value="Glycogen/Maltodextrin_Phosph"/>
</dbReference>
<dbReference type="Pfam" id="PF00343">
    <property type="entry name" value="Phosphorylase"/>
    <property type="match status" value="1"/>
</dbReference>
<proteinExistence type="inferred from homology"/>
<dbReference type="STRING" id="159291.SAMN05920897_10649"/>
<evidence type="ECO:0000256" key="1">
    <source>
        <dbReference type="ARBA" id="ARBA00001275"/>
    </source>
</evidence>
<keyword evidence="4" id="KW-0663">Pyridoxal phosphate</keyword>
<dbReference type="SUPFAM" id="SSF53756">
    <property type="entry name" value="UDP-Glycosyltransferase/glycogen phosphorylase"/>
    <property type="match status" value="1"/>
</dbReference>
<dbReference type="NCBIfam" id="TIGR02094">
    <property type="entry name" value="more_P_ylases"/>
    <property type="match status" value="1"/>
</dbReference>
<comment type="similarity">
    <text evidence="2">Belongs to the glycogen phosphorylase family.</text>
</comment>
<dbReference type="OrthoDB" id="9760804at2"/>
<gene>
    <name evidence="7" type="ORF">SAMN05920897_10649</name>
</gene>
<accession>A0A1N6RCC0</accession>
<keyword evidence="3" id="KW-0021">Allosteric enzyme</keyword>